<feature type="compositionally biased region" description="Polar residues" evidence="1">
    <location>
        <begin position="433"/>
        <end position="450"/>
    </location>
</feature>
<evidence type="ECO:0008006" key="6">
    <source>
        <dbReference type="Google" id="ProtNLM"/>
    </source>
</evidence>
<feature type="compositionally biased region" description="Basic and acidic residues" evidence="1">
    <location>
        <begin position="415"/>
        <end position="432"/>
    </location>
</feature>
<proteinExistence type="predicted"/>
<gene>
    <name evidence="4" type="ORF">F0562_002842</name>
</gene>
<protein>
    <recommendedName>
        <fullName evidence="6">DUF632 domain-containing protein</fullName>
    </recommendedName>
</protein>
<feature type="compositionally biased region" description="Pro residues" evidence="1">
    <location>
        <begin position="343"/>
        <end position="358"/>
    </location>
</feature>
<dbReference type="InterPro" id="IPR006867">
    <property type="entry name" value="DUF632"/>
</dbReference>
<evidence type="ECO:0000256" key="1">
    <source>
        <dbReference type="SAM" id="MobiDB-lite"/>
    </source>
</evidence>
<feature type="domain" description="DUF630" evidence="3">
    <location>
        <begin position="73"/>
        <end position="131"/>
    </location>
</feature>
<dbReference type="OrthoDB" id="1925648at2759"/>
<dbReference type="Pfam" id="PF04782">
    <property type="entry name" value="DUF632"/>
    <property type="match status" value="1"/>
</dbReference>
<feature type="compositionally biased region" description="Basic and acidic residues" evidence="1">
    <location>
        <begin position="915"/>
        <end position="924"/>
    </location>
</feature>
<evidence type="ECO:0000313" key="5">
    <source>
        <dbReference type="Proteomes" id="UP000325577"/>
    </source>
</evidence>
<reference evidence="4 5" key="1">
    <citation type="submission" date="2019-09" db="EMBL/GenBank/DDBJ databases">
        <title>A chromosome-level genome assembly of the Chinese tupelo Nyssa sinensis.</title>
        <authorList>
            <person name="Yang X."/>
            <person name="Kang M."/>
            <person name="Yang Y."/>
            <person name="Xiong H."/>
            <person name="Wang M."/>
            <person name="Zhang Z."/>
            <person name="Wang Z."/>
            <person name="Wu H."/>
            <person name="Ma T."/>
            <person name="Liu J."/>
            <person name="Xi Z."/>
        </authorList>
    </citation>
    <scope>NUCLEOTIDE SEQUENCE [LARGE SCALE GENOMIC DNA]</scope>
    <source>
        <strain evidence="4">J267</strain>
        <tissue evidence="4">Leaf</tissue>
    </source>
</reference>
<evidence type="ECO:0000259" key="2">
    <source>
        <dbReference type="Pfam" id="PF04782"/>
    </source>
</evidence>
<feature type="region of interest" description="Disordered" evidence="1">
    <location>
        <begin position="915"/>
        <end position="936"/>
    </location>
</feature>
<organism evidence="4 5">
    <name type="scientific">Nyssa sinensis</name>
    <dbReference type="NCBI Taxonomy" id="561372"/>
    <lineage>
        <taxon>Eukaryota</taxon>
        <taxon>Viridiplantae</taxon>
        <taxon>Streptophyta</taxon>
        <taxon>Embryophyta</taxon>
        <taxon>Tracheophyta</taxon>
        <taxon>Spermatophyta</taxon>
        <taxon>Magnoliopsida</taxon>
        <taxon>eudicotyledons</taxon>
        <taxon>Gunneridae</taxon>
        <taxon>Pentapetalae</taxon>
        <taxon>asterids</taxon>
        <taxon>Cornales</taxon>
        <taxon>Nyssaceae</taxon>
        <taxon>Nyssa</taxon>
    </lineage>
</organism>
<feature type="compositionally biased region" description="Polar residues" evidence="1">
    <location>
        <begin position="471"/>
        <end position="516"/>
    </location>
</feature>
<evidence type="ECO:0000313" key="4">
    <source>
        <dbReference type="EMBL" id="KAA8546419.1"/>
    </source>
</evidence>
<feature type="compositionally biased region" description="Basic and acidic residues" evidence="1">
    <location>
        <begin position="177"/>
        <end position="190"/>
    </location>
</feature>
<keyword evidence="5" id="KW-1185">Reference proteome</keyword>
<dbReference type="AlphaFoldDB" id="A0A5J5BTY8"/>
<accession>A0A5J5BTY8</accession>
<dbReference type="InterPro" id="IPR006868">
    <property type="entry name" value="DUF630"/>
</dbReference>
<dbReference type="Pfam" id="PF04783">
    <property type="entry name" value="DUF630"/>
    <property type="match status" value="1"/>
</dbReference>
<feature type="domain" description="DUF632" evidence="2">
    <location>
        <begin position="559"/>
        <end position="879"/>
    </location>
</feature>
<evidence type="ECO:0000259" key="3">
    <source>
        <dbReference type="Pfam" id="PF04783"/>
    </source>
</evidence>
<sequence>MSSAWTVASQFPQFQRSDFAAQSLSACLLSFLLVFPNLALLSSYACSFCKEMSGGLLWFDEIGFCVVVVVIDMGCGGSKVDDLPLVIRCRERKELIKAAADHRYSLASAHLSYFRSLKDVGDALRRFVDEELVIASSSASPVLTLPSDEGKTKKKNKDSSSNDKSSSSSISISHNHSPGDDAHDLEDSHLHLSSGSDSELGSSSGHIHIHDSPEDGPTFSSPLPHTDWGTYGMASAPQTGWGAPYGMTSPPQKGWGAPYGMTSPPRTGWDQYGVNTNSYTYYMKRSSPAVQSVIYEEPKVSLAAAQLPDSSFTNSNSYSSYPYENGGFFGFPMGSPRRRPNENPQPSPPAGPPPPPSPKVSAWEFLNPFDSYDNGYPGYISQGRYGYGSSASSPDSNEVREREGIPPLEDETENESFREVHKGKKLSEDLKKNSGQGTSKTVPLQNSEGSSRAVPFHSSEGSARAMPFHSSEGSTMALPSQNSEGISRPEPSQNSEAPQSVNVKEQKSSPDSVVSKSTEDAHVGRKGVSFEVEEASTHDVDSLKLSSSTTLSAHGTRDLQEVVAEIRDEFEIASSYGKEVALILEIGRLPYQPSFSVFKVILSRILYLIAPSMSSSHPPSRRSARLAFSTMKLAKSYYGDSGQDVNTRSSNLSSTLERLYAWEKKLYKEVKDEERLRVIYERECKRLKVLDERGAESRKIDATQASIRKLLTKLNVCIKAVDAISSRIHKLRDEELQPQVTALIHGLIKMWKSMLKCHQKQFHAIMESKTRSLKGNTGFRRESSLRATVELEMELLTWCSRFSDWINTQKSFIDSLNGWLLNCLLYVPEETPDGRAPYSPGRIGAPPIFVISHDWSEAVKTISDEGVATAMRNFASSLHQLWERQDEEQRQGLKAEYLSKDFERRLRTLSMERGRMEKDQDAVSDKTGVSIVPSESGVSPLDDLKVDLDSIRKRLDEERARHKDAVKLVHNAASSSLQAGLIPIFEALENFTSEALKAYEQVRLQNAVQGAEVK</sequence>
<feature type="region of interest" description="Disordered" evidence="1">
    <location>
        <begin position="387"/>
        <end position="527"/>
    </location>
</feature>
<dbReference type="PANTHER" id="PTHR21450:SF2">
    <property type="entry name" value="FAMILY PROTEIN, PUTATIVE (DUF630 AND DUF632)-RELATED"/>
    <property type="match status" value="1"/>
</dbReference>
<feature type="compositionally biased region" description="Low complexity" evidence="1">
    <location>
        <begin position="162"/>
        <end position="176"/>
    </location>
</feature>
<dbReference type="EMBL" id="CM018032">
    <property type="protein sequence ID" value="KAA8546419.1"/>
    <property type="molecule type" value="Genomic_DNA"/>
</dbReference>
<dbReference type="PANTHER" id="PTHR21450">
    <property type="entry name" value="PROTEIN ALTERED PHOSPHATE STARVATION RESPONSE 1"/>
    <property type="match status" value="1"/>
</dbReference>
<feature type="region of interest" description="Disordered" evidence="1">
    <location>
        <begin position="329"/>
        <end position="362"/>
    </location>
</feature>
<name>A0A5J5BTY8_9ASTE</name>
<feature type="compositionally biased region" description="Low complexity" evidence="1">
    <location>
        <begin position="191"/>
        <end position="206"/>
    </location>
</feature>
<dbReference type="Proteomes" id="UP000325577">
    <property type="component" value="Linkage Group LG1"/>
</dbReference>
<feature type="region of interest" description="Disordered" evidence="1">
    <location>
        <begin position="144"/>
        <end position="225"/>
    </location>
</feature>